<accession>A0AAE2VBX6</accession>
<feature type="transmembrane region" description="Helical" evidence="2">
    <location>
        <begin position="12"/>
        <end position="35"/>
    </location>
</feature>
<feature type="transmembrane region" description="Helical" evidence="2">
    <location>
        <begin position="145"/>
        <end position="176"/>
    </location>
</feature>
<feature type="transmembrane region" description="Helical" evidence="2">
    <location>
        <begin position="83"/>
        <end position="99"/>
    </location>
</feature>
<evidence type="ECO:0000256" key="2">
    <source>
        <dbReference type="SAM" id="Phobius"/>
    </source>
</evidence>
<protein>
    <submittedName>
        <fullName evidence="4">Sulfite exporter TauE/SafE family protein</fullName>
    </submittedName>
</protein>
<proteinExistence type="predicted"/>
<sequence>MIENINTPAVAFVAGLITSIHCAGMCGPIACSLTALKKDENSRMQSAIAYHGGRLVSYSSLGAIFGAVGDQVLIGFFNSPAVVLPWFMVLVFVAIAFGLEKKIPRPAFFNRFTARLRFKAMRISATRGSLVMGLATPLLPCTPLYLFFAACFATGSAIKGAEFALAFGLGTVPLLWATQLGFHKLQMKLGTRWMARCRKGLALAAALMMAWRLHDTIPLIPSATAAPTEQPSTEAAPEPAKAELPSCCH</sequence>
<keyword evidence="2" id="KW-1133">Transmembrane helix</keyword>
<keyword evidence="5" id="KW-1185">Reference proteome</keyword>
<gene>
    <name evidence="4" type="ORF">JIN83_05395</name>
</gene>
<evidence type="ECO:0000313" key="5">
    <source>
        <dbReference type="Proteomes" id="UP000634206"/>
    </source>
</evidence>
<keyword evidence="2" id="KW-0472">Membrane</keyword>
<reference evidence="4" key="1">
    <citation type="submission" date="2021-01" db="EMBL/GenBank/DDBJ databases">
        <title>Modified the classification status of verrucomicrobia.</title>
        <authorList>
            <person name="Feng X."/>
        </authorList>
    </citation>
    <scope>NUCLEOTIDE SEQUENCE</scope>
    <source>
        <strain evidence="4">5K15</strain>
    </source>
</reference>
<dbReference type="AlphaFoldDB" id="A0AAE2VBX6"/>
<evidence type="ECO:0000259" key="3">
    <source>
        <dbReference type="Pfam" id="PF13386"/>
    </source>
</evidence>
<dbReference type="PANTHER" id="PTHR42208">
    <property type="entry name" value="HEAVY METAL TRANSPORTER-RELATED"/>
    <property type="match status" value="1"/>
</dbReference>
<evidence type="ECO:0000256" key="1">
    <source>
        <dbReference type="SAM" id="MobiDB-lite"/>
    </source>
</evidence>
<dbReference type="InterPro" id="IPR039447">
    <property type="entry name" value="UreH-like_TM_dom"/>
</dbReference>
<feature type="transmembrane region" description="Helical" evidence="2">
    <location>
        <begin position="120"/>
        <end position="139"/>
    </location>
</feature>
<name>A0AAE2VBX6_9BACT</name>
<feature type="compositionally biased region" description="Low complexity" evidence="1">
    <location>
        <begin position="234"/>
        <end position="249"/>
    </location>
</feature>
<feature type="domain" description="Urease accessory protein UreH-like transmembrane" evidence="3">
    <location>
        <begin position="10"/>
        <end position="203"/>
    </location>
</feature>
<dbReference type="RefSeq" id="WP_309488988.1">
    <property type="nucleotide sequence ID" value="NZ_JAENIG010000003.1"/>
</dbReference>
<dbReference type="Proteomes" id="UP000634206">
    <property type="component" value="Unassembled WGS sequence"/>
</dbReference>
<dbReference type="Pfam" id="PF13386">
    <property type="entry name" value="DsbD_2"/>
    <property type="match status" value="1"/>
</dbReference>
<feature type="region of interest" description="Disordered" evidence="1">
    <location>
        <begin position="224"/>
        <end position="249"/>
    </location>
</feature>
<dbReference type="PANTHER" id="PTHR42208:SF1">
    <property type="entry name" value="HEAVY METAL TRANSPORTER"/>
    <property type="match status" value="1"/>
</dbReference>
<comment type="caution">
    <text evidence="4">The sequence shown here is derived from an EMBL/GenBank/DDBJ whole genome shotgun (WGS) entry which is preliminary data.</text>
</comment>
<organism evidence="4 5">
    <name type="scientific">Oceaniferula flava</name>
    <dbReference type="NCBI Taxonomy" id="2800421"/>
    <lineage>
        <taxon>Bacteria</taxon>
        <taxon>Pseudomonadati</taxon>
        <taxon>Verrucomicrobiota</taxon>
        <taxon>Verrucomicrobiia</taxon>
        <taxon>Verrucomicrobiales</taxon>
        <taxon>Verrucomicrobiaceae</taxon>
        <taxon>Oceaniferula</taxon>
    </lineage>
</organism>
<dbReference type="EMBL" id="JAENIG010000003">
    <property type="protein sequence ID" value="MBK1854381.1"/>
    <property type="molecule type" value="Genomic_DNA"/>
</dbReference>
<evidence type="ECO:0000313" key="4">
    <source>
        <dbReference type="EMBL" id="MBK1854381.1"/>
    </source>
</evidence>
<feature type="transmembrane region" description="Helical" evidence="2">
    <location>
        <begin position="55"/>
        <end position="77"/>
    </location>
</feature>
<keyword evidence="2" id="KW-0812">Transmembrane</keyword>